<dbReference type="PROSITE" id="PS50110">
    <property type="entry name" value="RESPONSE_REGULATORY"/>
    <property type="match status" value="1"/>
</dbReference>
<dbReference type="GO" id="GO:0005829">
    <property type="term" value="C:cytosol"/>
    <property type="evidence" value="ECO:0007669"/>
    <property type="project" value="TreeGrafter"/>
</dbReference>
<evidence type="ECO:0000313" key="11">
    <source>
        <dbReference type="Proteomes" id="UP000027644"/>
    </source>
</evidence>
<dbReference type="AlphaFoldDB" id="A0A074V7X0"/>
<keyword evidence="3" id="KW-0805">Transcription regulation</keyword>
<dbReference type="FunFam" id="3.40.50.2300:FF:000002">
    <property type="entry name" value="DNA-binding response regulator PhoP"/>
    <property type="match status" value="1"/>
</dbReference>
<evidence type="ECO:0000256" key="2">
    <source>
        <dbReference type="ARBA" id="ARBA00023012"/>
    </source>
</evidence>
<dbReference type="Gene3D" id="6.10.250.690">
    <property type="match status" value="1"/>
</dbReference>
<evidence type="ECO:0000256" key="5">
    <source>
        <dbReference type="ARBA" id="ARBA00023163"/>
    </source>
</evidence>
<dbReference type="Pfam" id="PF00486">
    <property type="entry name" value="Trans_reg_C"/>
    <property type="match status" value="1"/>
</dbReference>
<dbReference type="GO" id="GO:0000976">
    <property type="term" value="F:transcription cis-regulatory region binding"/>
    <property type="evidence" value="ECO:0007669"/>
    <property type="project" value="TreeGrafter"/>
</dbReference>
<keyword evidence="4 7" id="KW-0238">DNA-binding</keyword>
<dbReference type="GO" id="GO:0000156">
    <property type="term" value="F:phosphorelay response regulator activity"/>
    <property type="evidence" value="ECO:0007669"/>
    <property type="project" value="TreeGrafter"/>
</dbReference>
<evidence type="ECO:0000259" key="9">
    <source>
        <dbReference type="PROSITE" id="PS51755"/>
    </source>
</evidence>
<organism evidence="10 11">
    <name type="scientific">Snodgrassella alvi SCGC AB-598-J21</name>
    <dbReference type="NCBI Taxonomy" id="1385367"/>
    <lineage>
        <taxon>Bacteria</taxon>
        <taxon>Pseudomonadati</taxon>
        <taxon>Pseudomonadota</taxon>
        <taxon>Betaproteobacteria</taxon>
        <taxon>Neisseriales</taxon>
        <taxon>Neisseriaceae</taxon>
        <taxon>Snodgrassella</taxon>
    </lineage>
</organism>
<evidence type="ECO:0000256" key="6">
    <source>
        <dbReference type="PROSITE-ProRule" id="PRU00169"/>
    </source>
</evidence>
<dbReference type="InterPro" id="IPR001789">
    <property type="entry name" value="Sig_transdc_resp-reg_receiver"/>
</dbReference>
<evidence type="ECO:0000256" key="1">
    <source>
        <dbReference type="ARBA" id="ARBA00022553"/>
    </source>
</evidence>
<dbReference type="GO" id="GO:0006355">
    <property type="term" value="P:regulation of DNA-templated transcription"/>
    <property type="evidence" value="ECO:0007669"/>
    <property type="project" value="InterPro"/>
</dbReference>
<dbReference type="GO" id="GO:0032993">
    <property type="term" value="C:protein-DNA complex"/>
    <property type="evidence" value="ECO:0007669"/>
    <property type="project" value="TreeGrafter"/>
</dbReference>
<feature type="domain" description="OmpR/PhoB-type" evidence="9">
    <location>
        <begin position="124"/>
        <end position="218"/>
    </location>
</feature>
<dbReference type="Proteomes" id="UP000027644">
    <property type="component" value="Unassembled WGS sequence"/>
</dbReference>
<dbReference type="Gene3D" id="1.10.10.10">
    <property type="entry name" value="Winged helix-like DNA-binding domain superfamily/Winged helix DNA-binding domain"/>
    <property type="match status" value="1"/>
</dbReference>
<gene>
    <name evidence="10" type="ORF">SASC598J21_009430</name>
</gene>
<proteinExistence type="predicted"/>
<dbReference type="InterPro" id="IPR039420">
    <property type="entry name" value="WalR-like"/>
</dbReference>
<feature type="domain" description="Response regulatory" evidence="8">
    <location>
        <begin position="2"/>
        <end position="116"/>
    </location>
</feature>
<dbReference type="SMART" id="SM00448">
    <property type="entry name" value="REC"/>
    <property type="match status" value="1"/>
</dbReference>
<protein>
    <submittedName>
        <fullName evidence="10">Response regulator</fullName>
    </submittedName>
</protein>
<evidence type="ECO:0000259" key="8">
    <source>
        <dbReference type="PROSITE" id="PS50110"/>
    </source>
</evidence>
<dbReference type="Pfam" id="PF00072">
    <property type="entry name" value="Response_reg"/>
    <property type="match status" value="1"/>
</dbReference>
<dbReference type="SUPFAM" id="SSF52172">
    <property type="entry name" value="CheY-like"/>
    <property type="match status" value="1"/>
</dbReference>
<name>A0A074V7X0_9NEIS</name>
<dbReference type="SMART" id="SM00862">
    <property type="entry name" value="Trans_reg_C"/>
    <property type="match status" value="1"/>
</dbReference>
<accession>A0A074V7X0</accession>
<dbReference type="InterPro" id="IPR036388">
    <property type="entry name" value="WH-like_DNA-bd_sf"/>
</dbReference>
<dbReference type="InterPro" id="IPR001867">
    <property type="entry name" value="OmpR/PhoB-type_DNA-bd"/>
</dbReference>
<evidence type="ECO:0000256" key="7">
    <source>
        <dbReference type="PROSITE-ProRule" id="PRU01091"/>
    </source>
</evidence>
<dbReference type="InterPro" id="IPR011006">
    <property type="entry name" value="CheY-like_superfamily"/>
</dbReference>
<evidence type="ECO:0000256" key="4">
    <source>
        <dbReference type="ARBA" id="ARBA00023125"/>
    </source>
</evidence>
<feature type="modified residue" description="4-aspartylphosphate" evidence="6">
    <location>
        <position position="51"/>
    </location>
</feature>
<comment type="caution">
    <text evidence="10">The sequence shown here is derived from an EMBL/GenBank/DDBJ whole genome shotgun (WGS) entry which is preliminary data.</text>
</comment>
<feature type="DNA-binding region" description="OmpR/PhoB-type" evidence="7">
    <location>
        <begin position="124"/>
        <end position="218"/>
    </location>
</feature>
<dbReference type="EMBL" id="AVQL01000428">
    <property type="protein sequence ID" value="KEQ01291.1"/>
    <property type="molecule type" value="Genomic_DNA"/>
</dbReference>
<dbReference type="PANTHER" id="PTHR48111:SF67">
    <property type="entry name" value="TRANSCRIPTIONAL REGULATORY PROTEIN TCTD"/>
    <property type="match status" value="1"/>
</dbReference>
<dbReference type="Gene3D" id="3.40.50.2300">
    <property type="match status" value="1"/>
</dbReference>
<dbReference type="CDD" id="cd00383">
    <property type="entry name" value="trans_reg_C"/>
    <property type="match status" value="1"/>
</dbReference>
<keyword evidence="1 6" id="KW-0597">Phosphoprotein</keyword>
<dbReference type="PROSITE" id="PS51755">
    <property type="entry name" value="OMPR_PHOB"/>
    <property type="match status" value="1"/>
</dbReference>
<evidence type="ECO:0000313" key="10">
    <source>
        <dbReference type="EMBL" id="KEQ01291.1"/>
    </source>
</evidence>
<reference evidence="10 11" key="1">
    <citation type="journal article" date="2014" name="PLoS Genet.">
        <title>Hidden diversity in honey bee gut symbionts detected by single-cell genomics.</title>
        <authorList>
            <person name="Engel P."/>
            <person name="Stepanauskas R."/>
            <person name="Moran N."/>
        </authorList>
    </citation>
    <scope>NUCLEOTIDE SEQUENCE [LARGE SCALE GENOMIC DNA]</scope>
    <source>
        <strain evidence="10 11">SCGC AB-598-J21</strain>
    </source>
</reference>
<keyword evidence="2" id="KW-0902">Two-component regulatory system</keyword>
<dbReference type="PANTHER" id="PTHR48111">
    <property type="entry name" value="REGULATOR OF RPOS"/>
    <property type="match status" value="1"/>
</dbReference>
<evidence type="ECO:0000256" key="3">
    <source>
        <dbReference type="ARBA" id="ARBA00023015"/>
    </source>
</evidence>
<sequence length="220" mass="24129">MRILLLEDDKMIAEALSDMLHAAGFAVDCVANGIAAENALQPEIYDIALLDIGVPGQDGLSVLRHLRAKNCDLPVILITARDTVEERINGLDSGADDYVIKPFAPSELLARIRALLRRRSGHATPILSNGTITLNPATREVSANGQVTRLSAREYALMYSLLLQPGTILSRQELEEKLYGWNEEVESNAVEVVIHGIRKKLGSNVIKNVRGLGWLVDRRG</sequence>
<keyword evidence="5" id="KW-0804">Transcription</keyword>